<evidence type="ECO:0000313" key="2">
    <source>
        <dbReference type="Proteomes" id="UP000008388"/>
    </source>
</evidence>
<accession>F8SJ78</accession>
<dbReference type="EMBL" id="HQ630627">
    <property type="protein sequence ID" value="AEH03658.1"/>
    <property type="molecule type" value="Genomic_DNA"/>
</dbReference>
<name>F8SJ78_BPPA3</name>
<keyword evidence="2" id="KW-1185">Reference proteome</keyword>
<dbReference type="KEGG" id="vg:26643763"/>
<gene>
    <name evidence="1" type="primary">235</name>
</gene>
<evidence type="ECO:0000313" key="1">
    <source>
        <dbReference type="EMBL" id="AEH03658.1"/>
    </source>
</evidence>
<dbReference type="Proteomes" id="UP000008388">
    <property type="component" value="Segment"/>
</dbReference>
<dbReference type="OrthoDB" id="19516at10239"/>
<dbReference type="GeneID" id="26643763"/>
<reference evidence="1 2" key="1">
    <citation type="journal article" date="2011" name="Microbiology">
        <title>The Pseudomonas aeruginosa generalized transducing phage phiPA3 is a new member of the phiKZ-like group of 'jumbo' phages, and infects model laboratory strains and clinical isolates from cystic fibrosis patients.</title>
        <authorList>
            <person name="Monson R."/>
            <person name="Foulds I."/>
            <person name="Foweraker J."/>
            <person name="Welch M."/>
            <person name="Salmond G.P."/>
        </authorList>
    </citation>
    <scope>NUCLEOTIDE SEQUENCE [LARGE SCALE GENOMIC DNA]</scope>
</reference>
<proteinExistence type="predicted"/>
<organismHost>
    <name type="scientific">Pseudomonas aeruginosa</name>
    <dbReference type="NCBI Taxonomy" id="287"/>
</organismHost>
<organism evidence="1 2">
    <name type="scientific">Pseudomonas phage PhiPA3</name>
    <name type="common">Pseudomonas aeruginosa phage PhiPA3</name>
    <dbReference type="NCBI Taxonomy" id="998086"/>
    <lineage>
        <taxon>Viruses</taxon>
        <taxon>Duplodnaviria</taxon>
        <taxon>Heunggongvirae</taxon>
        <taxon>Uroviricota</taxon>
        <taxon>Caudoviricetes</taxon>
        <taxon>Chimalliviridae</taxon>
        <taxon>Miltoncavirus</taxon>
        <taxon>Miltoncavirus PhiPA3</taxon>
    </lineage>
</organism>
<protein>
    <submittedName>
        <fullName evidence="1">Uncharacterized protein 235</fullName>
    </submittedName>
</protein>
<sequence>MVYAIPDKAAGKYASAQTVNWTFAAGVVGYTWNTGDTPPVISEYIAYDNQTPQNPFIAVTQDGSGKVVYDGGFPKWLNNQLGSTTTTTPFANLTIGQKYFVNALNFIASPDRPKKVLFLGDRLFTNSGGSYQIKETAPGGFKTFIETLSAVAGYIPTIKDSGDYGGSSLNPTLVEMDQYAAVVLVATDTTKVAGWFTANALLDIQTYRRNGGGIFIITDDGPEISDIANASPTPTNAFFCTANQLAVKFNCWFSGNYNRTPILVSELKANYGDHPLWQGMADTDMFPAGGSESRVYVNSVALSAPSALATPIASSALTKVNFLVKLADGSFHTETYGYTTNGSDIVQYLNRAANNVVVTALDTGVNNSAALDFNITHTTSGTLVAYIRRYKIDSQSVVNVGEVRYVPGQGTVTSWYAYNGIVPVRNGDKIYVDFIAPFEYHSELPVTRYMPPMHGIVKTLADAAKWIRPRYSTGSLISVIRRAVEEAAGQHPAMGMDQWTGTAQHVMGLANFYADLLDRPRTQAVAYSTTAAITAALPTLTPPDASAIFNKWARFSNNAYYPAGTTPEGDAASWTWDDTTKQAIQTVNSGTYNGFLSDETPMVWTLDVTLQSNNIDDDFNGIVICFDRDESAGINRTLSVVVNRGAMGFGTLPHPWPNLMLLTGFERGNPAHAEWKVFGQSSVGDPTDTSGWNGSYRRLFISRRADQITVQASDWNSTVLNNVHTLTLDLTSDPLLARFRGPKRYGLSNQSQPDSFFKNINYVGELQRNLALDMQANKVYFYTSNGWLLLNGVLIHDLYGWPRTLESSVDGSVWHLNQDRTITRIS</sequence>
<dbReference type="RefSeq" id="YP_009217314.1">
    <property type="nucleotide sequence ID" value="NC_028999.1"/>
</dbReference>